<sequence length="141" mass="15828">MQGNQIKKDAAGAVIHNDINNYPLLNIPMIISEENGMIYEVLSAGFHTNDAVAIITTDSFATTRLNAPIVTVKNNDSSIQAYRLPLELEHWVLSCMRAASTGENPFPCKVAFGIIDTKFHIVFRQKEAISFEIKHLYYHFS</sequence>
<organism evidence="1 2">
    <name type="scientific">Bacillus cereus</name>
    <dbReference type="NCBI Taxonomy" id="1396"/>
    <lineage>
        <taxon>Bacteria</taxon>
        <taxon>Bacillati</taxon>
        <taxon>Bacillota</taxon>
        <taxon>Bacilli</taxon>
        <taxon>Bacillales</taxon>
        <taxon>Bacillaceae</taxon>
        <taxon>Bacillus</taxon>
        <taxon>Bacillus cereus group</taxon>
    </lineage>
</organism>
<evidence type="ECO:0000313" key="1">
    <source>
        <dbReference type="EMBL" id="PHG76340.1"/>
    </source>
</evidence>
<dbReference type="AlphaFoldDB" id="A0A9X7E1Z6"/>
<evidence type="ECO:0008006" key="3">
    <source>
        <dbReference type="Google" id="ProtNLM"/>
    </source>
</evidence>
<reference evidence="1 2" key="1">
    <citation type="submission" date="2017-09" db="EMBL/GenBank/DDBJ databases">
        <title>Large-scale bioinformatics analysis of Bacillus genomes uncovers conserved roles of natural products in bacterial physiology.</title>
        <authorList>
            <consortium name="Agbiome Team Llc"/>
            <person name="Bleich R.M."/>
            <person name="Grubbs K.J."/>
            <person name="Santa Maria K.C."/>
            <person name="Allen S.E."/>
            <person name="Farag S."/>
            <person name="Shank E.A."/>
            <person name="Bowers A."/>
        </authorList>
    </citation>
    <scope>NUCLEOTIDE SEQUENCE [LARGE SCALE GENOMIC DNA]</scope>
    <source>
        <strain evidence="1 2">AFS029792</strain>
    </source>
</reference>
<gene>
    <name evidence="1" type="ORF">COI69_26895</name>
</gene>
<dbReference type="RefSeq" id="WP_016084079.1">
    <property type="nucleotide sequence ID" value="NZ_NUQH01000063.1"/>
</dbReference>
<comment type="caution">
    <text evidence="1">The sequence shown here is derived from an EMBL/GenBank/DDBJ whole genome shotgun (WGS) entry which is preliminary data.</text>
</comment>
<dbReference type="EMBL" id="NUUR01000102">
    <property type="protein sequence ID" value="PHG76340.1"/>
    <property type="molecule type" value="Genomic_DNA"/>
</dbReference>
<protein>
    <recommendedName>
        <fullName evidence="3">Group-specific protein</fullName>
    </recommendedName>
</protein>
<evidence type="ECO:0000313" key="2">
    <source>
        <dbReference type="Proteomes" id="UP000225135"/>
    </source>
</evidence>
<accession>A0A9X7E1Z6</accession>
<dbReference type="Proteomes" id="UP000225135">
    <property type="component" value="Unassembled WGS sequence"/>
</dbReference>
<name>A0A9X7E1Z6_BACCE</name>
<proteinExistence type="predicted"/>